<evidence type="ECO:0000256" key="2">
    <source>
        <dbReference type="ARBA" id="ARBA00023125"/>
    </source>
</evidence>
<gene>
    <name evidence="6" type="ORF">MJA45_27110</name>
</gene>
<dbReference type="PRINTS" id="PR00032">
    <property type="entry name" value="HTHARAC"/>
</dbReference>
<keyword evidence="1" id="KW-0805">Transcription regulation</keyword>
<keyword evidence="3" id="KW-0804">Transcription</keyword>
<feature type="transmembrane region" description="Helical" evidence="4">
    <location>
        <begin position="12"/>
        <end position="34"/>
    </location>
</feature>
<name>A0AA96LCP0_9BACL</name>
<evidence type="ECO:0000313" key="6">
    <source>
        <dbReference type="EMBL" id="WNQ11226.1"/>
    </source>
</evidence>
<organism evidence="6 7">
    <name type="scientific">Paenibacillus aurantius</name>
    <dbReference type="NCBI Taxonomy" id="2918900"/>
    <lineage>
        <taxon>Bacteria</taxon>
        <taxon>Bacillati</taxon>
        <taxon>Bacillota</taxon>
        <taxon>Bacilli</taxon>
        <taxon>Bacillales</taxon>
        <taxon>Paenibacillaceae</taxon>
        <taxon>Paenibacillus</taxon>
    </lineage>
</organism>
<dbReference type="PANTHER" id="PTHR43280:SF28">
    <property type="entry name" value="HTH-TYPE TRANSCRIPTIONAL ACTIVATOR RHAS"/>
    <property type="match status" value="1"/>
</dbReference>
<evidence type="ECO:0000256" key="3">
    <source>
        <dbReference type="ARBA" id="ARBA00023163"/>
    </source>
</evidence>
<evidence type="ECO:0000259" key="5">
    <source>
        <dbReference type="PROSITE" id="PS01124"/>
    </source>
</evidence>
<dbReference type="Proteomes" id="UP001305702">
    <property type="component" value="Chromosome"/>
</dbReference>
<dbReference type="GO" id="GO:0043565">
    <property type="term" value="F:sequence-specific DNA binding"/>
    <property type="evidence" value="ECO:0007669"/>
    <property type="project" value="InterPro"/>
</dbReference>
<dbReference type="Gene3D" id="1.10.10.60">
    <property type="entry name" value="Homeodomain-like"/>
    <property type="match status" value="2"/>
</dbReference>
<dbReference type="SMART" id="SM00342">
    <property type="entry name" value="HTH_ARAC"/>
    <property type="match status" value="1"/>
</dbReference>
<dbReference type="InterPro" id="IPR009057">
    <property type="entry name" value="Homeodomain-like_sf"/>
</dbReference>
<protein>
    <submittedName>
        <fullName evidence="6">Helix-turn-helix transcriptional regulator</fullName>
    </submittedName>
</protein>
<dbReference type="GO" id="GO:0003700">
    <property type="term" value="F:DNA-binding transcription factor activity"/>
    <property type="evidence" value="ECO:0007669"/>
    <property type="project" value="InterPro"/>
</dbReference>
<accession>A0AA96LCP0</accession>
<dbReference type="InterPro" id="IPR018062">
    <property type="entry name" value="HTH_AraC-typ_CS"/>
</dbReference>
<dbReference type="InterPro" id="IPR018060">
    <property type="entry name" value="HTH_AraC"/>
</dbReference>
<dbReference type="PANTHER" id="PTHR43280">
    <property type="entry name" value="ARAC-FAMILY TRANSCRIPTIONAL REGULATOR"/>
    <property type="match status" value="1"/>
</dbReference>
<dbReference type="EMBL" id="CP130318">
    <property type="protein sequence ID" value="WNQ11226.1"/>
    <property type="molecule type" value="Genomic_DNA"/>
</dbReference>
<feature type="domain" description="HTH araC/xylS-type" evidence="5">
    <location>
        <begin position="643"/>
        <end position="741"/>
    </location>
</feature>
<sequence>MLRFRMTANQGLLRIFFALLLVAIIMFTSNYMVFRNSISGIYNEVKENNQLVVKNIIRSFDESFKDVNDIIFSINVLPYRAIDGSGNLDMHSVYMLQKQIGTVISANNYIEDVVLFYKGADLAITSTGTIDLSELIGQKYNNRTYSAAYWKSTALNKHPQKIYPADYYSARNGPSRKLLVVLSNNQVADQNIMVFMDADKLLRQANQEAMMEGTSLLVLDEERNAVLNTEDSWDLVQLLNDMNRGVGPDGTVQRKDYEYTFYRSDFNGFLYINKAPYQFANLQSVASANRTIMGIAIGIAILLSILLSRYLYKPVSQIVKLVGGRERGTADFGTILAGVGRLQKENERLKEQLELDRADMRRDAFLQALDGVPLSRTKELRTQQSFSEFFQEKGFVLASFQLRPEPGGEGPLDSVEELSEAIQAGLGSRLTTRVFVFHASRLSFLALIGVKRSTEREETVRQIRSFLERAEEGAWQGFSATAAVSRFYESKIGNCPAAYRDLLDCRLYRQADSRDAVTDYGAIRFTWKAHFPLDEIEKAANTLAGGNVADCQVAVDAVLTENVRRHVHHHQLDAVARTLFYCLLRPLEMSDADGEDILALESAFLRKLEVSLSVEEIREALFEAVEIIAAKGASSRKTKLNPAAIAHHLKSSYRENLHLDAMAEAYGTTPKYFSNYFKKTFGVNFVDYLNRVRLSHAKELLKTTDKSVSEIGELTGYLNSSTFTNTFKKYYGLSPSDYRRNEAADQSANRRRKL</sequence>
<evidence type="ECO:0000256" key="4">
    <source>
        <dbReference type="SAM" id="Phobius"/>
    </source>
</evidence>
<dbReference type="PROSITE" id="PS00041">
    <property type="entry name" value="HTH_ARAC_FAMILY_1"/>
    <property type="match status" value="1"/>
</dbReference>
<evidence type="ECO:0000313" key="7">
    <source>
        <dbReference type="Proteomes" id="UP001305702"/>
    </source>
</evidence>
<keyword evidence="2" id="KW-0238">DNA-binding</keyword>
<keyword evidence="4" id="KW-1133">Transmembrane helix</keyword>
<dbReference type="RefSeq" id="WP_315605002.1">
    <property type="nucleotide sequence ID" value="NZ_CP130318.1"/>
</dbReference>
<reference evidence="6 7" key="1">
    <citation type="submission" date="2022-02" db="EMBL/GenBank/DDBJ databases">
        <title>Paenibacillus sp. MBLB1776 Whole Genome Shotgun Sequencing.</title>
        <authorList>
            <person name="Hwang C.Y."/>
            <person name="Cho E.-S."/>
            <person name="Seo M.-J."/>
        </authorList>
    </citation>
    <scope>NUCLEOTIDE SEQUENCE [LARGE SCALE GENOMIC DNA]</scope>
    <source>
        <strain evidence="6 7">MBLB1776</strain>
    </source>
</reference>
<keyword evidence="4" id="KW-0812">Transmembrane</keyword>
<dbReference type="InterPro" id="IPR020449">
    <property type="entry name" value="Tscrpt_reg_AraC-type_HTH"/>
</dbReference>
<dbReference type="SUPFAM" id="SSF46689">
    <property type="entry name" value="Homeodomain-like"/>
    <property type="match status" value="2"/>
</dbReference>
<evidence type="ECO:0000256" key="1">
    <source>
        <dbReference type="ARBA" id="ARBA00023015"/>
    </source>
</evidence>
<keyword evidence="4" id="KW-0472">Membrane</keyword>
<dbReference type="PROSITE" id="PS01124">
    <property type="entry name" value="HTH_ARAC_FAMILY_2"/>
    <property type="match status" value="1"/>
</dbReference>
<proteinExistence type="predicted"/>
<dbReference type="AlphaFoldDB" id="A0AA96LCP0"/>
<dbReference type="KEGG" id="paun:MJA45_27110"/>
<dbReference type="Pfam" id="PF12833">
    <property type="entry name" value="HTH_18"/>
    <property type="match status" value="1"/>
</dbReference>
<keyword evidence="7" id="KW-1185">Reference proteome</keyword>